<evidence type="ECO:0000256" key="10">
    <source>
        <dbReference type="SAM" id="SignalP"/>
    </source>
</evidence>
<evidence type="ECO:0000259" key="11">
    <source>
        <dbReference type="SMART" id="SM00645"/>
    </source>
</evidence>
<keyword evidence="3 10" id="KW-0732">Signal</keyword>
<reference evidence="12 13" key="1">
    <citation type="submission" date="2014-03" db="EMBL/GenBank/DDBJ databases">
        <title>Draft genome of the hookworm Oesophagostomum dentatum.</title>
        <authorList>
            <person name="Mitreva M."/>
        </authorList>
    </citation>
    <scope>NUCLEOTIDE SEQUENCE [LARGE SCALE GENOMIC DNA]</scope>
    <source>
        <strain evidence="12 13">OD-Hann</strain>
    </source>
</reference>
<gene>
    <name evidence="12" type="ORF">OESDEN_00619</name>
</gene>
<dbReference type="PROSITE" id="PS00139">
    <property type="entry name" value="THIOL_PROTEASE_CYS"/>
    <property type="match status" value="1"/>
</dbReference>
<comment type="function">
    <text evidence="9">Expression of the protease correlates with blood-feeding and suggests a role for the protease in blood digestion.</text>
</comment>
<sequence length="328" mass="36601">MALLLTILAAACIAAVAEEPQLEGQELVDYLNSKQSLFKAGLPKMSEEQFKSRLMDLSYLEYEREYAEVESNPDEIPESFDSRKQWPECKSISIIRDQANCGSCWAVSAASAMSDKLCIQSKGVVTSLISDTDLLSCCGTFCGYGCSGGYTTKAWQYAVNSGICTGGAYRQKGVCKPYSFHPCGKHANQTYYGECKGTEKTPECRRICQLGYPKKYQEDKFYASSSYDLTGEATIQKEIIKNGPVQAGFVVYEDFRYYTKGIYKHSWGAQLGGHAIKIIGWGVENGTKYWTISNSWNSDWGENGYFRMIRGINDCRLESWVSTGIMKA</sequence>
<accession>A0A0B1TTB0</accession>
<evidence type="ECO:0000313" key="12">
    <source>
        <dbReference type="EMBL" id="KHJ99381.1"/>
    </source>
</evidence>
<dbReference type="GO" id="GO:0006508">
    <property type="term" value="P:proteolysis"/>
    <property type="evidence" value="ECO:0007669"/>
    <property type="project" value="UniProtKB-KW"/>
</dbReference>
<keyword evidence="8" id="KW-0325">Glycoprotein</keyword>
<keyword evidence="2 12" id="KW-0645">Protease</keyword>
<dbReference type="PRINTS" id="PR00705">
    <property type="entry name" value="PAPAIN"/>
</dbReference>
<dbReference type="PANTHER" id="PTHR12411">
    <property type="entry name" value="CYSTEINE PROTEASE FAMILY C1-RELATED"/>
    <property type="match status" value="1"/>
</dbReference>
<dbReference type="InterPro" id="IPR038765">
    <property type="entry name" value="Papain-like_cys_pep_sf"/>
</dbReference>
<dbReference type="FunFam" id="3.90.70.10:FF:000031">
    <property type="entry name" value="Cathepsin B"/>
    <property type="match status" value="1"/>
</dbReference>
<dbReference type="AlphaFoldDB" id="A0A0B1TTB0"/>
<dbReference type="SUPFAM" id="SSF54001">
    <property type="entry name" value="Cysteine proteinases"/>
    <property type="match status" value="1"/>
</dbReference>
<dbReference type="Proteomes" id="UP000053660">
    <property type="component" value="Unassembled WGS sequence"/>
</dbReference>
<dbReference type="InterPro" id="IPR000169">
    <property type="entry name" value="Pept_cys_AS"/>
</dbReference>
<dbReference type="GO" id="GO:0008234">
    <property type="term" value="F:cysteine-type peptidase activity"/>
    <property type="evidence" value="ECO:0007669"/>
    <property type="project" value="UniProtKB-KW"/>
</dbReference>
<keyword evidence="5" id="KW-0788">Thiol protease</keyword>
<protein>
    <submittedName>
        <fullName evidence="12">Papain family cysteine protease</fullName>
    </submittedName>
</protein>
<evidence type="ECO:0000256" key="1">
    <source>
        <dbReference type="ARBA" id="ARBA00008455"/>
    </source>
</evidence>
<evidence type="ECO:0000256" key="3">
    <source>
        <dbReference type="ARBA" id="ARBA00022729"/>
    </source>
</evidence>
<feature type="signal peptide" evidence="10">
    <location>
        <begin position="1"/>
        <end position="17"/>
    </location>
</feature>
<evidence type="ECO:0000256" key="4">
    <source>
        <dbReference type="ARBA" id="ARBA00022801"/>
    </source>
</evidence>
<dbReference type="InterPro" id="IPR013128">
    <property type="entry name" value="Peptidase_C1A"/>
</dbReference>
<feature type="domain" description="Peptidase C1A papain C-terminal" evidence="11">
    <location>
        <begin position="76"/>
        <end position="325"/>
    </location>
</feature>
<evidence type="ECO:0000256" key="5">
    <source>
        <dbReference type="ARBA" id="ARBA00022807"/>
    </source>
</evidence>
<comment type="similarity">
    <text evidence="1">Belongs to the peptidase C1 family.</text>
</comment>
<evidence type="ECO:0000256" key="6">
    <source>
        <dbReference type="ARBA" id="ARBA00023145"/>
    </source>
</evidence>
<feature type="chain" id="PRO_5018582952" evidence="10">
    <location>
        <begin position="18"/>
        <end position="328"/>
    </location>
</feature>
<dbReference type="InterPro" id="IPR025660">
    <property type="entry name" value="Pept_his_AS"/>
</dbReference>
<organism evidence="12 13">
    <name type="scientific">Oesophagostomum dentatum</name>
    <name type="common">Nodular worm</name>
    <dbReference type="NCBI Taxonomy" id="61180"/>
    <lineage>
        <taxon>Eukaryota</taxon>
        <taxon>Metazoa</taxon>
        <taxon>Ecdysozoa</taxon>
        <taxon>Nematoda</taxon>
        <taxon>Chromadorea</taxon>
        <taxon>Rhabditida</taxon>
        <taxon>Rhabditina</taxon>
        <taxon>Rhabditomorpha</taxon>
        <taxon>Strongyloidea</taxon>
        <taxon>Strongylidae</taxon>
        <taxon>Oesophagostomum</taxon>
    </lineage>
</organism>
<dbReference type="InterPro" id="IPR000668">
    <property type="entry name" value="Peptidase_C1A_C"/>
</dbReference>
<dbReference type="PROSITE" id="PS00639">
    <property type="entry name" value="THIOL_PROTEASE_HIS"/>
    <property type="match status" value="1"/>
</dbReference>
<evidence type="ECO:0000256" key="7">
    <source>
        <dbReference type="ARBA" id="ARBA00023157"/>
    </source>
</evidence>
<dbReference type="Gene3D" id="3.90.70.10">
    <property type="entry name" value="Cysteine proteinases"/>
    <property type="match status" value="1"/>
</dbReference>
<evidence type="ECO:0000256" key="9">
    <source>
        <dbReference type="ARBA" id="ARBA00057399"/>
    </source>
</evidence>
<evidence type="ECO:0000256" key="8">
    <source>
        <dbReference type="ARBA" id="ARBA00023180"/>
    </source>
</evidence>
<dbReference type="SMART" id="SM00645">
    <property type="entry name" value="Pept_C1"/>
    <property type="match status" value="1"/>
</dbReference>
<keyword evidence="7" id="KW-1015">Disulfide bond</keyword>
<name>A0A0B1TTB0_OESDE</name>
<evidence type="ECO:0000256" key="2">
    <source>
        <dbReference type="ARBA" id="ARBA00022670"/>
    </source>
</evidence>
<dbReference type="EMBL" id="KN549223">
    <property type="protein sequence ID" value="KHJ99381.1"/>
    <property type="molecule type" value="Genomic_DNA"/>
</dbReference>
<dbReference type="Pfam" id="PF00112">
    <property type="entry name" value="Peptidase_C1"/>
    <property type="match status" value="1"/>
</dbReference>
<evidence type="ECO:0000313" key="13">
    <source>
        <dbReference type="Proteomes" id="UP000053660"/>
    </source>
</evidence>
<keyword evidence="13" id="KW-1185">Reference proteome</keyword>
<dbReference type="OrthoDB" id="10058785at2759"/>
<dbReference type="CDD" id="cd02620">
    <property type="entry name" value="Peptidase_C1A_CathepsinB"/>
    <property type="match status" value="1"/>
</dbReference>
<keyword evidence="6" id="KW-0865">Zymogen</keyword>
<proteinExistence type="inferred from homology"/>
<keyword evidence="4" id="KW-0378">Hydrolase</keyword>